<reference evidence="1 2" key="1">
    <citation type="journal article" date="2012" name="J. Bacteriol.">
        <title>De Novo Genome Project of Cupriavidus basilensis OR16.</title>
        <authorList>
            <person name="Cserhati M."/>
            <person name="Kriszt B."/>
            <person name="Szoboszlay S."/>
            <person name="Toth A."/>
            <person name="Szabo I."/>
            <person name="Tancsics A."/>
            <person name="Nagy I."/>
            <person name="Horvath B."/>
            <person name="Nagy I."/>
            <person name="Kukolya J."/>
        </authorList>
    </citation>
    <scope>NUCLEOTIDE SEQUENCE [LARGE SCALE GENOMIC DNA]</scope>
    <source>
        <strain evidence="1 2">OR16</strain>
    </source>
</reference>
<proteinExistence type="predicted"/>
<organism evidence="1 2">
    <name type="scientific">Cupriavidus basilensis OR16</name>
    <dbReference type="NCBI Taxonomy" id="1127483"/>
    <lineage>
        <taxon>Bacteria</taxon>
        <taxon>Pseudomonadati</taxon>
        <taxon>Pseudomonadota</taxon>
        <taxon>Betaproteobacteria</taxon>
        <taxon>Burkholderiales</taxon>
        <taxon>Burkholderiaceae</taxon>
        <taxon>Cupriavidus</taxon>
    </lineage>
</organism>
<name>H1SG58_9BURK</name>
<accession>H1SG58</accession>
<sequence length="148" mass="15446">MAARWCQTAVKAPLSARLAAFITLPRMMPASGMAWRASYQGAGRKAVVSASTVTSSVGRLTAAAPIKACQGPARRRSCRLPTSRAAAAIMAATVNALTSEEAAVHVQRHCQRGACAAQHQQAGQRQVIGCERDRAHAGTASSPAAPRR</sequence>
<dbReference type="PATRIC" id="fig|1127483.3.peg.7337"/>
<dbReference type="EMBL" id="AHJE01000123">
    <property type="protein sequence ID" value="EHP38490.1"/>
    <property type="molecule type" value="Genomic_DNA"/>
</dbReference>
<protein>
    <submittedName>
        <fullName evidence="1">Uncharacterized protein</fullName>
    </submittedName>
</protein>
<evidence type="ECO:0000313" key="1">
    <source>
        <dbReference type="EMBL" id="EHP38490.1"/>
    </source>
</evidence>
<comment type="caution">
    <text evidence="1">The sequence shown here is derived from an EMBL/GenBank/DDBJ whole genome shotgun (WGS) entry which is preliminary data.</text>
</comment>
<evidence type="ECO:0000313" key="2">
    <source>
        <dbReference type="Proteomes" id="UP000005808"/>
    </source>
</evidence>
<dbReference type="AlphaFoldDB" id="H1SG58"/>
<dbReference type="Proteomes" id="UP000005808">
    <property type="component" value="Unassembled WGS sequence"/>
</dbReference>
<gene>
    <name evidence="1" type="ORF">OR16_36805</name>
</gene>